<evidence type="ECO:0000313" key="3">
    <source>
        <dbReference type="Proteomes" id="UP001597394"/>
    </source>
</evidence>
<evidence type="ECO:0008006" key="4">
    <source>
        <dbReference type="Google" id="ProtNLM"/>
    </source>
</evidence>
<keyword evidence="1" id="KW-0732">Signal</keyword>
<sequence>MKKILFFLLFVSSFSFAQSNAEIIEIIKNNHQYFEGKKNEKNDVKVKFDSVYSPIKDEYLVEGIAEIDNEISKFSGKISFNAKQTKKLRDPSISNFDVVLNGEKTSDNSKVFNGSLNIKMIPKLFNVIVFEGIYQEENAKSPMYFHNSNEIMRYLESLKK</sequence>
<evidence type="ECO:0000256" key="1">
    <source>
        <dbReference type="SAM" id="SignalP"/>
    </source>
</evidence>
<dbReference type="EMBL" id="JBHULG010000001">
    <property type="protein sequence ID" value="MFD2544359.1"/>
    <property type="molecule type" value="Genomic_DNA"/>
</dbReference>
<name>A0ABW5K887_9FLAO</name>
<accession>A0ABW5K887</accession>
<evidence type="ECO:0000313" key="2">
    <source>
        <dbReference type="EMBL" id="MFD2544359.1"/>
    </source>
</evidence>
<keyword evidence="3" id="KW-1185">Reference proteome</keyword>
<reference evidence="3" key="1">
    <citation type="journal article" date="2019" name="Int. J. Syst. Evol. Microbiol.">
        <title>The Global Catalogue of Microorganisms (GCM) 10K type strain sequencing project: providing services to taxonomists for standard genome sequencing and annotation.</title>
        <authorList>
            <consortium name="The Broad Institute Genomics Platform"/>
            <consortium name="The Broad Institute Genome Sequencing Center for Infectious Disease"/>
            <person name="Wu L."/>
            <person name="Ma J."/>
        </authorList>
    </citation>
    <scope>NUCLEOTIDE SEQUENCE [LARGE SCALE GENOMIC DNA]</scope>
    <source>
        <strain evidence="3">KCTC 52204</strain>
    </source>
</reference>
<protein>
    <recommendedName>
        <fullName evidence="4">Lipid/polyisoprenoid-binding YceI-like domain-containing protein</fullName>
    </recommendedName>
</protein>
<gene>
    <name evidence="2" type="ORF">ACFSO8_02685</name>
</gene>
<feature type="chain" id="PRO_5046873557" description="Lipid/polyisoprenoid-binding YceI-like domain-containing protein" evidence="1">
    <location>
        <begin position="18"/>
        <end position="160"/>
    </location>
</feature>
<proteinExistence type="predicted"/>
<feature type="signal peptide" evidence="1">
    <location>
        <begin position="1"/>
        <end position="17"/>
    </location>
</feature>
<comment type="caution">
    <text evidence="2">The sequence shown here is derived from an EMBL/GenBank/DDBJ whole genome shotgun (WGS) entry which is preliminary data.</text>
</comment>
<dbReference type="RefSeq" id="WP_255927300.1">
    <property type="nucleotide sequence ID" value="NZ_JANFQP010000001.1"/>
</dbReference>
<organism evidence="2 3">
    <name type="scientific">Kaistella montana</name>
    <dbReference type="NCBI Taxonomy" id="1849733"/>
    <lineage>
        <taxon>Bacteria</taxon>
        <taxon>Pseudomonadati</taxon>
        <taxon>Bacteroidota</taxon>
        <taxon>Flavobacteriia</taxon>
        <taxon>Flavobacteriales</taxon>
        <taxon>Weeksellaceae</taxon>
        <taxon>Chryseobacterium group</taxon>
        <taxon>Kaistella</taxon>
    </lineage>
</organism>
<dbReference type="Proteomes" id="UP001597394">
    <property type="component" value="Unassembled WGS sequence"/>
</dbReference>